<gene>
    <name evidence="4" type="ORF">LWI28_029091</name>
</gene>
<comment type="caution">
    <text evidence="4">The sequence shown here is derived from an EMBL/GenBank/DDBJ whole genome shotgun (WGS) entry which is preliminary data.</text>
</comment>
<feature type="transmembrane region" description="Helical" evidence="2">
    <location>
        <begin position="114"/>
        <end position="134"/>
    </location>
</feature>
<feature type="transmembrane region" description="Helical" evidence="2">
    <location>
        <begin position="17"/>
        <end position="36"/>
    </location>
</feature>
<dbReference type="EMBL" id="JAJSOW010000106">
    <property type="protein sequence ID" value="KAI9162633.1"/>
    <property type="molecule type" value="Genomic_DNA"/>
</dbReference>
<name>A0AAD5IHW4_ACENE</name>
<accession>A0AAD5IHW4</accession>
<feature type="transmembrane region" description="Helical" evidence="2">
    <location>
        <begin position="358"/>
        <end position="379"/>
    </location>
</feature>
<keyword evidence="2" id="KW-0812">Transmembrane</keyword>
<dbReference type="AlphaFoldDB" id="A0AAD5IHW4"/>
<evidence type="ECO:0000256" key="2">
    <source>
        <dbReference type="SAM" id="Phobius"/>
    </source>
</evidence>
<keyword evidence="5" id="KW-1185">Reference proteome</keyword>
<evidence type="ECO:0000256" key="1">
    <source>
        <dbReference type="SAM" id="MobiDB-lite"/>
    </source>
</evidence>
<reference evidence="4" key="2">
    <citation type="submission" date="2023-02" db="EMBL/GenBank/DDBJ databases">
        <authorList>
            <person name="Swenson N.G."/>
            <person name="Wegrzyn J.L."/>
            <person name="Mcevoy S.L."/>
        </authorList>
    </citation>
    <scope>NUCLEOTIDE SEQUENCE</scope>
    <source>
        <strain evidence="4">91603</strain>
        <tissue evidence="4">Leaf</tissue>
    </source>
</reference>
<reference evidence="4" key="1">
    <citation type="journal article" date="2022" name="Plant J.">
        <title>Strategies of tolerance reflected in two North American maple genomes.</title>
        <authorList>
            <person name="McEvoy S.L."/>
            <person name="Sezen U.U."/>
            <person name="Trouern-Trend A."/>
            <person name="McMahon S.M."/>
            <person name="Schaberg P.G."/>
            <person name="Yang J."/>
            <person name="Wegrzyn J.L."/>
            <person name="Swenson N.G."/>
        </authorList>
    </citation>
    <scope>NUCLEOTIDE SEQUENCE</scope>
    <source>
        <strain evidence="4">91603</strain>
    </source>
</reference>
<dbReference type="InterPro" id="IPR025315">
    <property type="entry name" value="DUF4220"/>
</dbReference>
<feature type="region of interest" description="Disordered" evidence="1">
    <location>
        <begin position="220"/>
        <end position="279"/>
    </location>
</feature>
<dbReference type="Proteomes" id="UP001064489">
    <property type="component" value="Chromosome 2"/>
</dbReference>
<dbReference type="Pfam" id="PF13968">
    <property type="entry name" value="DUF4220"/>
    <property type="match status" value="1"/>
</dbReference>
<feature type="domain" description="DUF4220" evidence="3">
    <location>
        <begin position="51"/>
        <end position="466"/>
    </location>
</feature>
<evidence type="ECO:0000313" key="5">
    <source>
        <dbReference type="Proteomes" id="UP001064489"/>
    </source>
</evidence>
<sequence length="784" mass="90429">MQLFPERIINLWNKCEVRVIILLSLVLQIILIIFSNRRKLTNRVWIKIIVWSAYLSADWVATVALGNLASTIGDTEDKTPVPNNTLQEFWAPFLLLHLGGPDTITAYSLEDNELWLRHFLGLIIQVGVAFYVFLRSWGNTALTFLTIPIFISGVIKYGERTYALMSSSSEHFKDSLPSSPDSCQDFVKYTRGERVKESGESEKETVIPQDGIHKEDMVIPRGKRAEGVSSSEEEEARVISRGKRAEGRSSEEEEARVISRGKRADGGSSSEEEEARVIPQDGIQTEDHYLVLAYFLFNRTKFFFAERALNNDERKRIYSIIKNIPNAKDAFKLVEVELGLMYDVLYTKAAIVYSQLGIVLRCISSFCSISALVVFSTIIDTHVYPPTDVSLSYLLLVAAVLLELYALPVLFLSDWTKLWLIKFQNSQHNSLSKSWYNLIWRLFSHSQSLFTGTKRWSESMGQYNILCSCLKKVQPTCIEVLNLPFIDKLLENKYLTWVDVNIDLLQEKIWVFLINNGIYTDEDMASYLLRDFILRKRGNITLTEKYNWCTVNVEFVDSLIIWHIATDICYCDGDLDDDVDFKISKYLSDYMLYLLVFRPSMLPVGIGEIRLKETNDEIIQLLKKNKLHDTHNKSKAYEALLQNYSDLLQKFRNFVNQKDADDDFNEFFKAESQSLLKYGLMVSTQLKNEPAERKIWKTISDVWVEMLVYAAHNCGWKQHAQQLWKGGELLTHVYPIPAESAVYDDAADVQIIERKEFCLRNTQVDRSWLIQSIRLRNSWMCGSV</sequence>
<evidence type="ECO:0000259" key="3">
    <source>
        <dbReference type="Pfam" id="PF13968"/>
    </source>
</evidence>
<evidence type="ECO:0000313" key="4">
    <source>
        <dbReference type="EMBL" id="KAI9162633.1"/>
    </source>
</evidence>
<keyword evidence="2" id="KW-0472">Membrane</keyword>
<dbReference type="PANTHER" id="PTHR31325">
    <property type="entry name" value="OS01G0798800 PROTEIN-RELATED"/>
    <property type="match status" value="1"/>
</dbReference>
<feature type="transmembrane region" description="Helical" evidence="2">
    <location>
        <begin position="140"/>
        <end position="158"/>
    </location>
</feature>
<dbReference type="Pfam" id="PF04578">
    <property type="entry name" value="DUF594"/>
    <property type="match status" value="1"/>
</dbReference>
<protein>
    <recommendedName>
        <fullName evidence="3">DUF4220 domain-containing protein</fullName>
    </recommendedName>
</protein>
<proteinExistence type="predicted"/>
<keyword evidence="2" id="KW-1133">Transmembrane helix</keyword>
<feature type="transmembrane region" description="Helical" evidence="2">
    <location>
        <begin position="391"/>
        <end position="412"/>
    </location>
</feature>
<dbReference type="InterPro" id="IPR007658">
    <property type="entry name" value="DUF594"/>
</dbReference>
<organism evidence="4 5">
    <name type="scientific">Acer negundo</name>
    <name type="common">Box elder</name>
    <dbReference type="NCBI Taxonomy" id="4023"/>
    <lineage>
        <taxon>Eukaryota</taxon>
        <taxon>Viridiplantae</taxon>
        <taxon>Streptophyta</taxon>
        <taxon>Embryophyta</taxon>
        <taxon>Tracheophyta</taxon>
        <taxon>Spermatophyta</taxon>
        <taxon>Magnoliopsida</taxon>
        <taxon>eudicotyledons</taxon>
        <taxon>Gunneridae</taxon>
        <taxon>Pentapetalae</taxon>
        <taxon>rosids</taxon>
        <taxon>malvids</taxon>
        <taxon>Sapindales</taxon>
        <taxon>Sapindaceae</taxon>
        <taxon>Hippocastanoideae</taxon>
        <taxon>Acereae</taxon>
        <taxon>Acer</taxon>
    </lineage>
</organism>